<sequence length="81" mass="9345">MDADMFFCTTTLSAVEMNRDFQVFRKVREKTAMFPGQRGDEVVTFESGASFILRKRIGSQGKYDGIPLYVDTRRQKNIEIV</sequence>
<dbReference type="EMBL" id="MHUZ01000010">
    <property type="protein sequence ID" value="OHA86057.1"/>
    <property type="molecule type" value="Genomic_DNA"/>
</dbReference>
<organism evidence="1 2">
    <name type="scientific">Candidatus Yonathbacteria bacterium RIFOXYD1_FULL_52_36</name>
    <dbReference type="NCBI Taxonomy" id="1802730"/>
    <lineage>
        <taxon>Bacteria</taxon>
        <taxon>Candidatus Yonathiibacteriota</taxon>
    </lineage>
</organism>
<dbReference type="AlphaFoldDB" id="A0A1G2SM19"/>
<comment type="caution">
    <text evidence="1">The sequence shown here is derived from an EMBL/GenBank/DDBJ whole genome shotgun (WGS) entry which is preliminary data.</text>
</comment>
<name>A0A1G2SM19_9BACT</name>
<evidence type="ECO:0000313" key="2">
    <source>
        <dbReference type="Proteomes" id="UP000178168"/>
    </source>
</evidence>
<accession>A0A1G2SM19</accession>
<proteinExistence type="predicted"/>
<gene>
    <name evidence="1" type="ORF">A2591_01540</name>
</gene>
<reference evidence="1 2" key="1">
    <citation type="journal article" date="2016" name="Nat. Commun.">
        <title>Thousands of microbial genomes shed light on interconnected biogeochemical processes in an aquifer system.</title>
        <authorList>
            <person name="Anantharaman K."/>
            <person name="Brown C.T."/>
            <person name="Hug L.A."/>
            <person name="Sharon I."/>
            <person name="Castelle C.J."/>
            <person name="Probst A.J."/>
            <person name="Thomas B.C."/>
            <person name="Singh A."/>
            <person name="Wilkins M.J."/>
            <person name="Karaoz U."/>
            <person name="Brodie E.L."/>
            <person name="Williams K.H."/>
            <person name="Hubbard S.S."/>
            <person name="Banfield J.F."/>
        </authorList>
    </citation>
    <scope>NUCLEOTIDE SEQUENCE [LARGE SCALE GENOMIC DNA]</scope>
</reference>
<protein>
    <submittedName>
        <fullName evidence="1">Uncharacterized protein</fullName>
    </submittedName>
</protein>
<dbReference type="Proteomes" id="UP000178168">
    <property type="component" value="Unassembled WGS sequence"/>
</dbReference>
<evidence type="ECO:0000313" key="1">
    <source>
        <dbReference type="EMBL" id="OHA86057.1"/>
    </source>
</evidence>